<organism evidence="1 2">
    <name type="scientific">Enhygromyxa salina</name>
    <dbReference type="NCBI Taxonomy" id="215803"/>
    <lineage>
        <taxon>Bacteria</taxon>
        <taxon>Pseudomonadati</taxon>
        <taxon>Myxococcota</taxon>
        <taxon>Polyangia</taxon>
        <taxon>Nannocystales</taxon>
        <taxon>Nannocystaceae</taxon>
        <taxon>Enhygromyxa</taxon>
    </lineage>
</organism>
<name>A0A0C2DA46_9BACT</name>
<evidence type="ECO:0000313" key="1">
    <source>
        <dbReference type="EMBL" id="KIG18420.1"/>
    </source>
</evidence>
<dbReference type="Proteomes" id="UP000031599">
    <property type="component" value="Unassembled WGS sequence"/>
</dbReference>
<accession>A0A0C2DA46</accession>
<protein>
    <submittedName>
        <fullName evidence="1">Uncharacterized protein</fullName>
    </submittedName>
</protein>
<sequence length="129" mass="14229">MDAQGTAQLGNKSYATSISLDCVVDDNDEVLDCVGIMTLGSAQADIVMDVHGDTQEARWALEAGAPSMFKPVHDLWADEIVPEACGLPFNWQAVDYYAGGGWTYWYFSTTWAETFQAITGMPYPYNPWS</sequence>
<dbReference type="EMBL" id="JMCC02000011">
    <property type="protein sequence ID" value="KIG18420.1"/>
    <property type="molecule type" value="Genomic_DNA"/>
</dbReference>
<reference evidence="1 2" key="1">
    <citation type="submission" date="2014-12" db="EMBL/GenBank/DDBJ databases">
        <title>Genome assembly of Enhygromyxa salina DSM 15201.</title>
        <authorList>
            <person name="Sharma G."/>
            <person name="Subramanian S."/>
        </authorList>
    </citation>
    <scope>NUCLEOTIDE SEQUENCE [LARGE SCALE GENOMIC DNA]</scope>
    <source>
        <strain evidence="1 2">DSM 15201</strain>
    </source>
</reference>
<evidence type="ECO:0000313" key="2">
    <source>
        <dbReference type="Proteomes" id="UP000031599"/>
    </source>
</evidence>
<comment type="caution">
    <text evidence="1">The sequence shown here is derived from an EMBL/GenBank/DDBJ whole genome shotgun (WGS) entry which is preliminary data.</text>
</comment>
<proteinExistence type="predicted"/>
<dbReference type="AlphaFoldDB" id="A0A0C2DA46"/>
<gene>
    <name evidence="1" type="ORF">DB30_00705</name>
</gene>